<name>A0A1J0A9Y3_9CYAN</name>
<dbReference type="EMBL" id="CP017675">
    <property type="protein sequence ID" value="APB32735.1"/>
    <property type="molecule type" value="Genomic_DNA"/>
</dbReference>
<feature type="transmembrane region" description="Helical" evidence="5">
    <location>
        <begin position="116"/>
        <end position="138"/>
    </location>
</feature>
<dbReference type="OrthoDB" id="1467772at2"/>
<feature type="transmembrane region" description="Helical" evidence="5">
    <location>
        <begin position="86"/>
        <end position="110"/>
    </location>
</feature>
<dbReference type="InterPro" id="IPR000537">
    <property type="entry name" value="UbiA_prenyltransferase"/>
</dbReference>
<keyword evidence="7" id="KW-1185">Reference proteome</keyword>
<dbReference type="AlphaFoldDB" id="A0A1J0A9Y3"/>
<keyword evidence="4 5" id="KW-0472">Membrane</keyword>
<evidence type="ECO:0000256" key="2">
    <source>
        <dbReference type="ARBA" id="ARBA00022692"/>
    </source>
</evidence>
<proteinExistence type="predicted"/>
<dbReference type="RefSeq" id="WP_071453425.1">
    <property type="nucleotide sequence ID" value="NZ_CP017675.1"/>
</dbReference>
<dbReference type="Pfam" id="PF01040">
    <property type="entry name" value="UbiA"/>
    <property type="match status" value="1"/>
</dbReference>
<keyword evidence="3 5" id="KW-1133">Transmembrane helix</keyword>
<evidence type="ECO:0000256" key="1">
    <source>
        <dbReference type="ARBA" id="ARBA00004141"/>
    </source>
</evidence>
<evidence type="ECO:0008006" key="8">
    <source>
        <dbReference type="Google" id="ProtNLM"/>
    </source>
</evidence>
<accession>A0A1J0A9Y3</accession>
<evidence type="ECO:0000313" key="7">
    <source>
        <dbReference type="Proteomes" id="UP000180235"/>
    </source>
</evidence>
<evidence type="ECO:0000256" key="3">
    <source>
        <dbReference type="ARBA" id="ARBA00022989"/>
    </source>
</evidence>
<evidence type="ECO:0000256" key="5">
    <source>
        <dbReference type="SAM" id="Phobius"/>
    </source>
</evidence>
<organism evidence="6 7">
    <name type="scientific">Gloeomargarita lithophora Alchichica-D10</name>
    <dbReference type="NCBI Taxonomy" id="1188229"/>
    <lineage>
        <taxon>Bacteria</taxon>
        <taxon>Bacillati</taxon>
        <taxon>Cyanobacteriota</taxon>
        <taxon>Cyanophyceae</taxon>
        <taxon>Gloeomargaritales</taxon>
        <taxon>Gloeomargaritaceae</taxon>
        <taxon>Gloeomargarita</taxon>
    </lineage>
</organism>
<feature type="transmembrane region" description="Helical" evidence="5">
    <location>
        <begin position="45"/>
        <end position="65"/>
    </location>
</feature>
<gene>
    <name evidence="6" type="ORF">GlitD10_0424</name>
</gene>
<dbReference type="Proteomes" id="UP000180235">
    <property type="component" value="Chromosome"/>
</dbReference>
<dbReference type="KEGG" id="glt:GlitD10_0424"/>
<sequence>MLKWIFRGLVYLEPYGVVAGLSAGGLGMAGVVLAKGSAFVRDVPLSWASLIFLLSFGLMMGIYNVDRWKDNASDFDTPERVAAWDLNSATVFLLTGFPFAVSAGVITLASSPPTRIYSLGLFAFLSLLGVFYSFSLLNRLPGVPARIQFRAKDIPYVKSLYVSAVWGATMLFPAVLTAEFNLTAGAAFAFFVFLRMIPACNAGDIRDIHSDSLAGRRTFPTVFGSELTIRAMKYLHILAAVWLFLAVSQRWLPFFGTALLTNCIFGFVVWTLHQRALIDIQRVLILTVLDVFSIFFVILAGWYAFPMLFF</sequence>
<feature type="transmembrane region" description="Helical" evidence="5">
    <location>
        <begin position="284"/>
        <end position="305"/>
    </location>
</feature>
<dbReference type="GO" id="GO:0016765">
    <property type="term" value="F:transferase activity, transferring alkyl or aryl (other than methyl) groups"/>
    <property type="evidence" value="ECO:0007669"/>
    <property type="project" value="InterPro"/>
</dbReference>
<evidence type="ECO:0000313" key="6">
    <source>
        <dbReference type="EMBL" id="APB32735.1"/>
    </source>
</evidence>
<comment type="subcellular location">
    <subcellularLocation>
        <location evidence="1">Membrane</location>
        <topology evidence="1">Multi-pass membrane protein</topology>
    </subcellularLocation>
</comment>
<dbReference type="STRING" id="1188229.GlitD10_0424"/>
<protein>
    <recommendedName>
        <fullName evidence="8">UbiA prenyltransferase</fullName>
    </recommendedName>
</protein>
<keyword evidence="2 5" id="KW-0812">Transmembrane</keyword>
<evidence type="ECO:0000256" key="4">
    <source>
        <dbReference type="ARBA" id="ARBA00023136"/>
    </source>
</evidence>
<feature type="transmembrane region" description="Helical" evidence="5">
    <location>
        <begin position="12"/>
        <end position="33"/>
    </location>
</feature>
<feature type="transmembrane region" description="Helical" evidence="5">
    <location>
        <begin position="251"/>
        <end position="272"/>
    </location>
</feature>
<reference evidence="6 7" key="1">
    <citation type="submission" date="2016-10" db="EMBL/GenBank/DDBJ databases">
        <title>Description of Gloeomargarita lithophora gen. nov., sp. nov., a thylakoid-bearing basal-branching cyanobacterium with intracellular carbonates, and proposal for Gloeomargaritales ord. nov.</title>
        <authorList>
            <person name="Moreira D."/>
            <person name="Tavera R."/>
            <person name="Benzerara K."/>
            <person name="Skouri-Panet F."/>
            <person name="Couradeau E."/>
            <person name="Gerard E."/>
            <person name="Loussert C."/>
            <person name="Novelo E."/>
            <person name="Zivanovic Y."/>
            <person name="Lopez-Garcia P."/>
        </authorList>
    </citation>
    <scope>NUCLEOTIDE SEQUENCE [LARGE SCALE GENOMIC DNA]</scope>
    <source>
        <strain evidence="6 7">D10</strain>
    </source>
</reference>
<dbReference type="GO" id="GO:0016020">
    <property type="term" value="C:membrane"/>
    <property type="evidence" value="ECO:0007669"/>
    <property type="project" value="UniProtKB-SubCell"/>
</dbReference>
<feature type="transmembrane region" description="Helical" evidence="5">
    <location>
        <begin position="159"/>
        <end position="176"/>
    </location>
</feature>